<evidence type="ECO:0000256" key="1">
    <source>
        <dbReference type="ARBA" id="ARBA00022574"/>
    </source>
</evidence>
<proteinExistence type="predicted"/>
<reference evidence="5 6" key="1">
    <citation type="submission" date="2019-05" db="EMBL/GenBank/DDBJ databases">
        <title>Another draft genome of Portunus trituberculatus and its Hox gene families provides insights of decapod evolution.</title>
        <authorList>
            <person name="Jeong J.-H."/>
            <person name="Song I."/>
            <person name="Kim S."/>
            <person name="Choi T."/>
            <person name="Kim D."/>
            <person name="Ryu S."/>
            <person name="Kim W."/>
        </authorList>
    </citation>
    <scope>NUCLEOTIDE SEQUENCE [LARGE SCALE GENOMIC DNA]</scope>
    <source>
        <tissue evidence="5">Muscle</tissue>
    </source>
</reference>
<evidence type="ECO:0000256" key="3">
    <source>
        <dbReference type="PROSITE-ProRule" id="PRU00221"/>
    </source>
</evidence>
<dbReference type="PANTHER" id="PTHR10971">
    <property type="entry name" value="MRNA EXPORT FACTOR AND BUB3"/>
    <property type="match status" value="1"/>
</dbReference>
<organism evidence="5 6">
    <name type="scientific">Portunus trituberculatus</name>
    <name type="common">Swimming crab</name>
    <name type="synonym">Neptunus trituberculatus</name>
    <dbReference type="NCBI Taxonomy" id="210409"/>
    <lineage>
        <taxon>Eukaryota</taxon>
        <taxon>Metazoa</taxon>
        <taxon>Ecdysozoa</taxon>
        <taxon>Arthropoda</taxon>
        <taxon>Crustacea</taxon>
        <taxon>Multicrustacea</taxon>
        <taxon>Malacostraca</taxon>
        <taxon>Eumalacostraca</taxon>
        <taxon>Eucarida</taxon>
        <taxon>Decapoda</taxon>
        <taxon>Pleocyemata</taxon>
        <taxon>Brachyura</taxon>
        <taxon>Eubrachyura</taxon>
        <taxon>Portunoidea</taxon>
        <taxon>Portunidae</taxon>
        <taxon>Portuninae</taxon>
        <taxon>Portunus</taxon>
    </lineage>
</organism>
<dbReference type="PROSITE" id="PS50082">
    <property type="entry name" value="WD_REPEATS_2"/>
    <property type="match status" value="1"/>
</dbReference>
<name>A0A5B7FM41_PORTR</name>
<dbReference type="Pfam" id="PF00400">
    <property type="entry name" value="WD40"/>
    <property type="match status" value="1"/>
</dbReference>
<accession>A0A5B7FM41</accession>
<evidence type="ECO:0000313" key="6">
    <source>
        <dbReference type="Proteomes" id="UP000324222"/>
    </source>
</evidence>
<dbReference type="Gene3D" id="2.130.10.10">
    <property type="entry name" value="YVTN repeat-like/Quinoprotein amine dehydrogenase"/>
    <property type="match status" value="1"/>
</dbReference>
<dbReference type="EMBL" id="VSRR010007081">
    <property type="protein sequence ID" value="MPC46173.1"/>
    <property type="molecule type" value="Genomic_DNA"/>
</dbReference>
<feature type="region of interest" description="Disordered" evidence="4">
    <location>
        <begin position="134"/>
        <end position="158"/>
    </location>
</feature>
<evidence type="ECO:0000313" key="5">
    <source>
        <dbReference type="EMBL" id="MPC46173.1"/>
    </source>
</evidence>
<dbReference type="Proteomes" id="UP000324222">
    <property type="component" value="Unassembled WGS sequence"/>
</dbReference>
<comment type="caution">
    <text evidence="5">The sequence shown here is derived from an EMBL/GenBank/DDBJ whole genome shotgun (WGS) entry which is preliminary data.</text>
</comment>
<dbReference type="InterPro" id="IPR015943">
    <property type="entry name" value="WD40/YVTN_repeat-like_dom_sf"/>
</dbReference>
<protein>
    <submittedName>
        <fullName evidence="5">Mitotic checkpoint protein BUB3</fullName>
    </submittedName>
</protein>
<dbReference type="SMART" id="SM00320">
    <property type="entry name" value="WD40"/>
    <property type="match status" value="1"/>
</dbReference>
<evidence type="ECO:0000256" key="2">
    <source>
        <dbReference type="ARBA" id="ARBA00022737"/>
    </source>
</evidence>
<dbReference type="InterPro" id="IPR001680">
    <property type="entry name" value="WD40_rpt"/>
</dbReference>
<dbReference type="AlphaFoldDB" id="A0A5B7FM41"/>
<dbReference type="SUPFAM" id="SSF50978">
    <property type="entry name" value="WD40 repeat-like"/>
    <property type="match status" value="1"/>
</dbReference>
<dbReference type="PROSITE" id="PS50294">
    <property type="entry name" value="WD_REPEATS_REGION"/>
    <property type="match status" value="1"/>
</dbReference>
<dbReference type="InterPro" id="IPR036322">
    <property type="entry name" value="WD40_repeat_dom_sf"/>
</dbReference>
<gene>
    <name evidence="5" type="primary">bub3_1</name>
    <name evidence="5" type="ORF">E2C01_039883</name>
</gene>
<evidence type="ECO:0000256" key="4">
    <source>
        <dbReference type="SAM" id="MobiDB-lite"/>
    </source>
</evidence>
<keyword evidence="1 3" id="KW-0853">WD repeat</keyword>
<sequence>MGTKSCNRESKSCSTKYGIFYQFMYTRDSCSARAGNAGGTVGLTSLPNRHAIGSERVGGGTIGSERAGGGTDAVHAYSGGLDGQLKTFDLNTNTESVVGSHDAPIRCVEFCPEVNTIITGSWDSNIKLWDPRGPREAGTFQQPNKVWQGGRDDNHKLM</sequence>
<keyword evidence="6" id="KW-1185">Reference proteome</keyword>
<dbReference type="OrthoDB" id="10262475at2759"/>
<keyword evidence="2" id="KW-0677">Repeat</keyword>
<feature type="repeat" description="WD" evidence="3">
    <location>
        <begin position="98"/>
        <end position="130"/>
    </location>
</feature>